<dbReference type="PANTHER" id="PTHR19856:SF0">
    <property type="entry name" value="WD REPEAT-CONTAINING PROTEIN 1"/>
    <property type="match status" value="1"/>
</dbReference>
<dbReference type="Pfam" id="PF00400">
    <property type="entry name" value="WD40"/>
    <property type="match status" value="5"/>
</dbReference>
<evidence type="ECO:0000256" key="1">
    <source>
        <dbReference type="ARBA" id="ARBA00022574"/>
    </source>
</evidence>
<dbReference type="InterPro" id="IPR001680">
    <property type="entry name" value="WD40_rpt"/>
</dbReference>
<keyword evidence="2" id="KW-0677">Repeat</keyword>
<dbReference type="FunFam" id="2.130.10.10:FF:000102">
    <property type="entry name" value="Actin-interacting protein 1"/>
    <property type="match status" value="1"/>
</dbReference>
<dbReference type="PROSITE" id="PS50082">
    <property type="entry name" value="WD_REPEATS_2"/>
    <property type="match status" value="5"/>
</dbReference>
<dbReference type="AlphaFoldDB" id="R4X7N7"/>
<evidence type="ECO:0000313" key="6">
    <source>
        <dbReference type="Proteomes" id="UP000013776"/>
    </source>
</evidence>
<organism evidence="5 6">
    <name type="scientific">Taphrina deformans (strain PYCC 5710 / ATCC 11124 / CBS 356.35 / IMI 108563 / JCM 9778 / NBRC 8474)</name>
    <name type="common">Peach leaf curl fungus</name>
    <name type="synonym">Lalaria deformans</name>
    <dbReference type="NCBI Taxonomy" id="1097556"/>
    <lineage>
        <taxon>Eukaryota</taxon>
        <taxon>Fungi</taxon>
        <taxon>Dikarya</taxon>
        <taxon>Ascomycota</taxon>
        <taxon>Taphrinomycotina</taxon>
        <taxon>Taphrinomycetes</taxon>
        <taxon>Taphrinales</taxon>
        <taxon>Taphrinaceae</taxon>
        <taxon>Taphrina</taxon>
    </lineage>
</organism>
<evidence type="ECO:0000313" key="5">
    <source>
        <dbReference type="EMBL" id="CCG81173.1"/>
    </source>
</evidence>
<dbReference type="Pfam" id="PF12894">
    <property type="entry name" value="ANAPC4_WD40"/>
    <property type="match status" value="1"/>
</dbReference>
<dbReference type="GO" id="GO:0030042">
    <property type="term" value="P:actin filament depolymerization"/>
    <property type="evidence" value="ECO:0007669"/>
    <property type="project" value="TreeGrafter"/>
</dbReference>
<gene>
    <name evidence="5" type="ORF">TAPDE_000887</name>
</gene>
<dbReference type="PROSITE" id="PS50294">
    <property type="entry name" value="WD_REPEATS_REGION"/>
    <property type="match status" value="4"/>
</dbReference>
<dbReference type="InterPro" id="IPR015943">
    <property type="entry name" value="WD40/YVTN_repeat-like_dom_sf"/>
</dbReference>
<dbReference type="GO" id="GO:0051015">
    <property type="term" value="F:actin filament binding"/>
    <property type="evidence" value="ECO:0007669"/>
    <property type="project" value="TreeGrafter"/>
</dbReference>
<dbReference type="Gene3D" id="2.130.10.10">
    <property type="entry name" value="YVTN repeat-like/Quinoprotein amine dehydrogenase"/>
    <property type="match status" value="2"/>
</dbReference>
<name>R4X7N7_TAPDE</name>
<dbReference type="OrthoDB" id="2306at2759"/>
<dbReference type="SUPFAM" id="SSF50998">
    <property type="entry name" value="Quinoprotein alcohol dehydrogenase-like"/>
    <property type="match status" value="1"/>
</dbReference>
<dbReference type="InterPro" id="IPR019775">
    <property type="entry name" value="WD40_repeat_CS"/>
</dbReference>
<protein>
    <submittedName>
        <fullName evidence="5">Uncharacterized WD repeat-containing protein C9G1.05</fullName>
    </submittedName>
</protein>
<comment type="caution">
    <text evidence="5">The sequence shown here is derived from an EMBL/GenBank/DDBJ whole genome shotgun (WGS) entry which is preliminary data.</text>
</comment>
<sequence length="599" mass="64341">MTDPRIPGQIIAPQPATTRAAPVHLSVDAKGTKVAYTSNKAVYLRSLEDPSQCIQYTGHKHPTTVAKFSPSGFYVASGDTSGSVRIWGCDTADQILKQEVKVINGRITDLAWDGESQRIIAVGEGKEKWGHAFTYDAGNAVGEIAGHSSVPNAVAIKSSRPFRAATAGDDGLVVFYHGAPYKYNKSIRRHTTFVYDVKFSPDGTHLVSVGADARIFVYDAKTGDDVKELIDEKNCHKGSIFAVSWDPTSKFILTSSADQSVKVWNVETSKVVMTWDLPEDIPVNGQQVGNLWTEKWIVTLSFSGTLTYLSRDSSSPSQVIRGHQKSLTALTASRDGHQLYSGSYDTTVYHWLLDGRKVTGTRLNGNVHSNSILQIVQSDMGAMSIGMDDTLRTIVGSSYQESQSLPAQPKGLGSLANGRYVLATSSNVIVYKGTEKLNQITVSFAISAATARGNIVALGTEDSSVHVLNGALEETCVLKSNRAVVTALAISHDGTKIAVGDASGKIILYSASTGEAITTRWAFHVGRISSLEFNATDTKVISASLDTHVYVWSTESPSKKIAIKNAHQGGVSGAVWISESRAVSSGSDGALKIWEDLSF</sequence>
<feature type="repeat" description="WD" evidence="3">
    <location>
        <begin position="187"/>
        <end position="228"/>
    </location>
</feature>
<keyword evidence="6" id="KW-1185">Reference proteome</keyword>
<evidence type="ECO:0000256" key="3">
    <source>
        <dbReference type="PROSITE-ProRule" id="PRU00221"/>
    </source>
</evidence>
<evidence type="ECO:0000256" key="2">
    <source>
        <dbReference type="ARBA" id="ARBA00022737"/>
    </source>
</evidence>
<dbReference type="eggNOG" id="KOG0318">
    <property type="taxonomic scope" value="Eukaryota"/>
</dbReference>
<dbReference type="InterPro" id="IPR011047">
    <property type="entry name" value="Quinoprotein_ADH-like_sf"/>
</dbReference>
<reference evidence="5 6" key="1">
    <citation type="journal article" date="2013" name="MBio">
        <title>Genome sequencing of the plant pathogen Taphrina deformans, the causal agent of peach leaf curl.</title>
        <authorList>
            <person name="Cisse O.H."/>
            <person name="Almeida J.M.G.C.F."/>
            <person name="Fonseca A."/>
            <person name="Kumar A.A."/>
            <person name="Salojaervi J."/>
            <person name="Overmyer K."/>
            <person name="Hauser P.M."/>
            <person name="Pagni M."/>
        </authorList>
    </citation>
    <scope>NUCLEOTIDE SEQUENCE [LARGE SCALE GENOMIC DNA]</scope>
    <source>
        <strain evidence="6">PYCC 5710 / ATCC 11124 / CBS 356.35 / IMI 108563 / JCM 9778 / NBRC 8474</strain>
    </source>
</reference>
<dbReference type="InterPro" id="IPR011044">
    <property type="entry name" value="Quino_amine_DH_bsu"/>
</dbReference>
<dbReference type="InterPro" id="IPR024977">
    <property type="entry name" value="Apc4-like_WD40_dom"/>
</dbReference>
<dbReference type="Proteomes" id="UP000013776">
    <property type="component" value="Unassembled WGS sequence"/>
</dbReference>
<feature type="repeat" description="WD" evidence="3">
    <location>
        <begin position="320"/>
        <end position="361"/>
    </location>
</feature>
<feature type="repeat" description="WD" evidence="3">
    <location>
        <begin position="521"/>
        <end position="562"/>
    </location>
</feature>
<dbReference type="EMBL" id="CAHR02000029">
    <property type="protein sequence ID" value="CCG81173.1"/>
    <property type="molecule type" value="Genomic_DNA"/>
</dbReference>
<feature type="repeat" description="WD" evidence="3">
    <location>
        <begin position="56"/>
        <end position="97"/>
    </location>
</feature>
<dbReference type="PANTHER" id="PTHR19856">
    <property type="entry name" value="WD-REPEATCONTAINING PROTEIN WDR1"/>
    <property type="match status" value="1"/>
</dbReference>
<evidence type="ECO:0000259" key="4">
    <source>
        <dbReference type="Pfam" id="PF12894"/>
    </source>
</evidence>
<dbReference type="SMART" id="SM00320">
    <property type="entry name" value="WD40"/>
    <property type="match status" value="8"/>
</dbReference>
<feature type="domain" description="Anaphase-promoting complex subunit 4-like WD40" evidence="4">
    <location>
        <begin position="454"/>
        <end position="533"/>
    </location>
</feature>
<proteinExistence type="predicted"/>
<dbReference type="GO" id="GO:0030864">
    <property type="term" value="C:cortical actin cytoskeleton"/>
    <property type="evidence" value="ECO:0007669"/>
    <property type="project" value="TreeGrafter"/>
</dbReference>
<feature type="repeat" description="WD" evidence="3">
    <location>
        <begin position="233"/>
        <end position="274"/>
    </location>
</feature>
<accession>R4X7N7</accession>
<keyword evidence="1 3" id="KW-0853">WD repeat</keyword>
<dbReference type="PROSITE" id="PS00678">
    <property type="entry name" value="WD_REPEATS_1"/>
    <property type="match status" value="1"/>
</dbReference>
<dbReference type="SUPFAM" id="SSF50969">
    <property type="entry name" value="YVTN repeat-like/Quinoprotein amine dehydrogenase"/>
    <property type="match status" value="1"/>
</dbReference>
<dbReference type="STRING" id="1097556.R4X7N7"/>
<dbReference type="CDD" id="cd00200">
    <property type="entry name" value="WD40"/>
    <property type="match status" value="1"/>
</dbReference>